<dbReference type="AlphaFoldDB" id="A0AA39Q2M4"/>
<keyword evidence="2" id="KW-1185">Reference proteome</keyword>
<name>A0AA39Q2M4_9AGAR</name>
<organism evidence="1 2">
    <name type="scientific">Armillaria luteobubalina</name>
    <dbReference type="NCBI Taxonomy" id="153913"/>
    <lineage>
        <taxon>Eukaryota</taxon>
        <taxon>Fungi</taxon>
        <taxon>Dikarya</taxon>
        <taxon>Basidiomycota</taxon>
        <taxon>Agaricomycotina</taxon>
        <taxon>Agaricomycetes</taxon>
        <taxon>Agaricomycetidae</taxon>
        <taxon>Agaricales</taxon>
        <taxon>Marasmiineae</taxon>
        <taxon>Physalacriaceae</taxon>
        <taxon>Armillaria</taxon>
    </lineage>
</organism>
<evidence type="ECO:0000313" key="2">
    <source>
        <dbReference type="Proteomes" id="UP001175228"/>
    </source>
</evidence>
<accession>A0AA39Q2M4</accession>
<comment type="caution">
    <text evidence="1">The sequence shown here is derived from an EMBL/GenBank/DDBJ whole genome shotgun (WGS) entry which is preliminary data.</text>
</comment>
<gene>
    <name evidence="1" type="ORF">EDD18DRAFT_293513</name>
</gene>
<reference evidence="1" key="1">
    <citation type="submission" date="2023-06" db="EMBL/GenBank/DDBJ databases">
        <authorList>
            <consortium name="Lawrence Berkeley National Laboratory"/>
            <person name="Ahrendt S."/>
            <person name="Sahu N."/>
            <person name="Indic B."/>
            <person name="Wong-Bajracharya J."/>
            <person name="Merenyi Z."/>
            <person name="Ke H.-M."/>
            <person name="Monk M."/>
            <person name="Kocsube S."/>
            <person name="Drula E."/>
            <person name="Lipzen A."/>
            <person name="Balint B."/>
            <person name="Henrissat B."/>
            <person name="Andreopoulos B."/>
            <person name="Martin F.M."/>
            <person name="Harder C.B."/>
            <person name="Rigling D."/>
            <person name="Ford K.L."/>
            <person name="Foster G.D."/>
            <person name="Pangilinan J."/>
            <person name="Papanicolaou A."/>
            <person name="Barry K."/>
            <person name="LaButti K."/>
            <person name="Viragh M."/>
            <person name="Koriabine M."/>
            <person name="Yan M."/>
            <person name="Riley R."/>
            <person name="Champramary S."/>
            <person name="Plett K.L."/>
            <person name="Tsai I.J."/>
            <person name="Slot J."/>
            <person name="Sipos G."/>
            <person name="Plett J."/>
            <person name="Nagy L.G."/>
            <person name="Grigoriev I.V."/>
        </authorList>
    </citation>
    <scope>NUCLEOTIDE SEQUENCE</scope>
    <source>
        <strain evidence="1">HWK02</strain>
    </source>
</reference>
<dbReference type="Proteomes" id="UP001175228">
    <property type="component" value="Unassembled WGS sequence"/>
</dbReference>
<sequence>MNLEKRVMMGVPSGSPCIPGWVVGAWTKQIRLLVVFRTRAGLETLNFPLFLFVFCCRTYCDASFSQEDPNLDDLPTHLCEALAIAFVVQCIIDRHVLLMWRHQAYRTESMLWKSPNQLDRVPWRCQSRNEAVTRIDDSDFKLRITRCGRCIGVSQS</sequence>
<protein>
    <submittedName>
        <fullName evidence="1">Uncharacterized protein</fullName>
    </submittedName>
</protein>
<evidence type="ECO:0000313" key="1">
    <source>
        <dbReference type="EMBL" id="KAK0495107.1"/>
    </source>
</evidence>
<proteinExistence type="predicted"/>
<dbReference type="EMBL" id="JAUEPU010000019">
    <property type="protein sequence ID" value="KAK0495107.1"/>
    <property type="molecule type" value="Genomic_DNA"/>
</dbReference>